<gene>
    <name evidence="2" type="ORF">FBUS_11794</name>
</gene>
<dbReference type="AlphaFoldDB" id="A0A8E0RYS6"/>
<protein>
    <submittedName>
        <fullName evidence="2">Uncharacterized protein</fullName>
    </submittedName>
</protein>
<organism evidence="2 3">
    <name type="scientific">Fasciolopsis buskii</name>
    <dbReference type="NCBI Taxonomy" id="27845"/>
    <lineage>
        <taxon>Eukaryota</taxon>
        <taxon>Metazoa</taxon>
        <taxon>Spiralia</taxon>
        <taxon>Lophotrochozoa</taxon>
        <taxon>Platyhelminthes</taxon>
        <taxon>Trematoda</taxon>
        <taxon>Digenea</taxon>
        <taxon>Plagiorchiida</taxon>
        <taxon>Echinostomata</taxon>
        <taxon>Echinostomatoidea</taxon>
        <taxon>Fasciolidae</taxon>
        <taxon>Fasciolopsis</taxon>
    </lineage>
</organism>
<name>A0A8E0RYS6_9TREM</name>
<accession>A0A8E0RYS6</accession>
<sequence length="217" mass="23335">VGELIRDSDVSSNPCERAIAVNRQYAASVPLDPAQHARTDSGTQTPTGMSELSDRTPENLVEEEYEESLVQFADLIIEGLKGSPSLQGNQPCGALTQPGLSSSSSSLRVCNEHHPSASTNPLSLSLHAARFCPPVVNGQLTPPLKFDTVHPVNTIPLQMPVSDECAIYNEPCDAKPSSGNTPDDSVTIYTVNLFTPDIGEMGTPRDSSKEDRYKKNI</sequence>
<evidence type="ECO:0000313" key="2">
    <source>
        <dbReference type="EMBL" id="KAA0197208.1"/>
    </source>
</evidence>
<dbReference type="Proteomes" id="UP000728185">
    <property type="component" value="Unassembled WGS sequence"/>
</dbReference>
<dbReference type="EMBL" id="LUCM01002532">
    <property type="protein sequence ID" value="KAA0197208.1"/>
    <property type="molecule type" value="Genomic_DNA"/>
</dbReference>
<feature type="compositionally biased region" description="Polar residues" evidence="1">
    <location>
        <begin position="40"/>
        <end position="50"/>
    </location>
</feature>
<evidence type="ECO:0000313" key="3">
    <source>
        <dbReference type="Proteomes" id="UP000728185"/>
    </source>
</evidence>
<keyword evidence="3" id="KW-1185">Reference proteome</keyword>
<evidence type="ECO:0000256" key="1">
    <source>
        <dbReference type="SAM" id="MobiDB-lite"/>
    </source>
</evidence>
<comment type="caution">
    <text evidence="2">The sequence shown here is derived from an EMBL/GenBank/DDBJ whole genome shotgun (WGS) entry which is preliminary data.</text>
</comment>
<proteinExistence type="predicted"/>
<feature type="non-terminal residue" evidence="2">
    <location>
        <position position="1"/>
    </location>
</feature>
<feature type="region of interest" description="Disordered" evidence="1">
    <location>
        <begin position="30"/>
        <end position="55"/>
    </location>
</feature>
<dbReference type="OrthoDB" id="6286489at2759"/>
<reference evidence="2" key="1">
    <citation type="submission" date="2019-05" db="EMBL/GenBank/DDBJ databases">
        <title>Annotation for the trematode Fasciolopsis buski.</title>
        <authorList>
            <person name="Choi Y.-J."/>
        </authorList>
    </citation>
    <scope>NUCLEOTIDE SEQUENCE</scope>
    <source>
        <strain evidence="2">HT</strain>
        <tissue evidence="2">Whole worm</tissue>
    </source>
</reference>